<keyword evidence="3" id="KW-1185">Reference proteome</keyword>
<proteinExistence type="predicted"/>
<dbReference type="OrthoDB" id="10460754at2759"/>
<evidence type="ECO:0000313" key="3">
    <source>
        <dbReference type="Proteomes" id="UP000009138"/>
    </source>
</evidence>
<accession>I1C0R2</accession>
<name>I1C0R2_RHIO9</name>
<dbReference type="EMBL" id="CH476736">
    <property type="protein sequence ID" value="EIE82042.1"/>
    <property type="molecule type" value="Genomic_DNA"/>
</dbReference>
<keyword evidence="1" id="KW-0812">Transmembrane</keyword>
<dbReference type="Proteomes" id="UP000009138">
    <property type="component" value="Unassembled WGS sequence"/>
</dbReference>
<keyword evidence="1" id="KW-0472">Membrane</keyword>
<evidence type="ECO:0000256" key="1">
    <source>
        <dbReference type="SAM" id="Phobius"/>
    </source>
</evidence>
<reference evidence="2 3" key="1">
    <citation type="journal article" date="2009" name="PLoS Genet.">
        <title>Genomic analysis of the basal lineage fungus Rhizopus oryzae reveals a whole-genome duplication.</title>
        <authorList>
            <person name="Ma L.-J."/>
            <person name="Ibrahim A.S."/>
            <person name="Skory C."/>
            <person name="Grabherr M.G."/>
            <person name="Burger G."/>
            <person name="Butler M."/>
            <person name="Elias M."/>
            <person name="Idnurm A."/>
            <person name="Lang B.F."/>
            <person name="Sone T."/>
            <person name="Abe A."/>
            <person name="Calvo S.E."/>
            <person name="Corrochano L.M."/>
            <person name="Engels R."/>
            <person name="Fu J."/>
            <person name="Hansberg W."/>
            <person name="Kim J.-M."/>
            <person name="Kodira C.D."/>
            <person name="Koehrsen M.J."/>
            <person name="Liu B."/>
            <person name="Miranda-Saavedra D."/>
            <person name="O'Leary S."/>
            <person name="Ortiz-Castellanos L."/>
            <person name="Poulter R."/>
            <person name="Rodriguez-Romero J."/>
            <person name="Ruiz-Herrera J."/>
            <person name="Shen Y.-Q."/>
            <person name="Zeng Q."/>
            <person name="Galagan J."/>
            <person name="Birren B.W."/>
            <person name="Cuomo C.A."/>
            <person name="Wickes B.L."/>
        </authorList>
    </citation>
    <scope>NUCLEOTIDE SEQUENCE [LARGE SCALE GENOMIC DNA]</scope>
    <source>
        <strain evidence="3">RA 99-880 / ATCC MYA-4621 / FGSC 9543 / NRRL 43880</strain>
    </source>
</reference>
<dbReference type="RefSeq" id="XP_067517438.1">
    <property type="nucleotide sequence ID" value="XM_067661337.1"/>
</dbReference>
<dbReference type="OMA" id="CIRCNSS"/>
<feature type="transmembrane region" description="Helical" evidence="1">
    <location>
        <begin position="123"/>
        <end position="146"/>
    </location>
</feature>
<dbReference type="GeneID" id="93613718"/>
<dbReference type="VEuPathDB" id="FungiDB:RO3G_06747"/>
<dbReference type="InParanoid" id="I1C0R2"/>
<protein>
    <submittedName>
        <fullName evidence="2">Uncharacterized protein</fullName>
    </submittedName>
</protein>
<dbReference type="AlphaFoldDB" id="I1C0R2"/>
<gene>
    <name evidence="2" type="ORF">RO3G_06747</name>
</gene>
<evidence type="ECO:0000313" key="2">
    <source>
        <dbReference type="EMBL" id="EIE82042.1"/>
    </source>
</evidence>
<keyword evidence="1" id="KW-1133">Transmembrane helix</keyword>
<sequence length="148" mass="17421">MLSWVILLKRQNICFICHYDSDIGPWCNITCHCSEKKRFVHTFCLSTNRTCCLCGFPYKRISQQQSTIEQSTTSLIKNHWTMTLFIIDLRNCTTIQTIYANELPESKIVRKPDYITLPIKTILFYYLLPVQSSFTLYLFLSFHSLLCL</sequence>
<organism evidence="2 3">
    <name type="scientific">Rhizopus delemar (strain RA 99-880 / ATCC MYA-4621 / FGSC 9543 / NRRL 43880)</name>
    <name type="common">Mucormycosis agent</name>
    <name type="synonym">Rhizopus arrhizus var. delemar</name>
    <dbReference type="NCBI Taxonomy" id="246409"/>
    <lineage>
        <taxon>Eukaryota</taxon>
        <taxon>Fungi</taxon>
        <taxon>Fungi incertae sedis</taxon>
        <taxon>Mucoromycota</taxon>
        <taxon>Mucoromycotina</taxon>
        <taxon>Mucoromycetes</taxon>
        <taxon>Mucorales</taxon>
        <taxon>Mucorineae</taxon>
        <taxon>Rhizopodaceae</taxon>
        <taxon>Rhizopus</taxon>
    </lineage>
</organism>